<accession>A0AA36D2E4</accession>
<evidence type="ECO:0000313" key="4">
    <source>
        <dbReference type="Proteomes" id="UP001177023"/>
    </source>
</evidence>
<dbReference type="EMBL" id="CATQJA010002657">
    <property type="protein sequence ID" value="CAJ0579675.1"/>
    <property type="molecule type" value="Genomic_DNA"/>
</dbReference>
<dbReference type="AlphaFoldDB" id="A0AA36D2E4"/>
<evidence type="ECO:0000256" key="1">
    <source>
        <dbReference type="SAM" id="MobiDB-lite"/>
    </source>
</evidence>
<keyword evidence="2" id="KW-0472">Membrane</keyword>
<keyword evidence="2" id="KW-1133">Transmembrane helix</keyword>
<reference evidence="3" key="1">
    <citation type="submission" date="2023-06" db="EMBL/GenBank/DDBJ databases">
        <authorList>
            <person name="Delattre M."/>
        </authorList>
    </citation>
    <scope>NUCLEOTIDE SEQUENCE</scope>
    <source>
        <strain evidence="3">AF72</strain>
    </source>
</reference>
<feature type="compositionally biased region" description="Basic residues" evidence="1">
    <location>
        <begin position="9"/>
        <end position="27"/>
    </location>
</feature>
<evidence type="ECO:0000256" key="2">
    <source>
        <dbReference type="SAM" id="Phobius"/>
    </source>
</evidence>
<sequence>MSRSEGCKGRRRKHSNTIRRAKPRKNSKKEPKASKPDKSGKTGTYKRKQRRVLKLRRRNDDIPGCEEVPDVAPPEEALEPHSEDEAGYLESLLNREGGGSSEPTSPSGPSEYQCQMRISPYSNAVSTSQSHQSNTTARRAYYNEHHQYSASLVFDDDGEQHQHQHIERRPSMLDNPHVKMLTSSLGGFCGQKARGAAEFLSHRPALMMIGIGILVLYLLMSLMEMSIVYLLDPILRFWWTHSHYILVLIGQGFRSAANWFYTADTVTDAWFCDLAETWCTRFGSLCDRRCSHLNRALGHLRPTEP</sequence>
<evidence type="ECO:0000313" key="3">
    <source>
        <dbReference type="EMBL" id="CAJ0579675.1"/>
    </source>
</evidence>
<feature type="non-terminal residue" evidence="3">
    <location>
        <position position="1"/>
    </location>
</feature>
<feature type="region of interest" description="Disordered" evidence="1">
    <location>
        <begin position="1"/>
        <end position="114"/>
    </location>
</feature>
<comment type="caution">
    <text evidence="3">The sequence shown here is derived from an EMBL/GenBank/DDBJ whole genome shotgun (WGS) entry which is preliminary data.</text>
</comment>
<gene>
    <name evidence="3" type="ORF">MSPICULIGERA_LOCUS17883</name>
</gene>
<organism evidence="3 4">
    <name type="scientific">Mesorhabditis spiculigera</name>
    <dbReference type="NCBI Taxonomy" id="96644"/>
    <lineage>
        <taxon>Eukaryota</taxon>
        <taxon>Metazoa</taxon>
        <taxon>Ecdysozoa</taxon>
        <taxon>Nematoda</taxon>
        <taxon>Chromadorea</taxon>
        <taxon>Rhabditida</taxon>
        <taxon>Rhabditina</taxon>
        <taxon>Rhabditomorpha</taxon>
        <taxon>Rhabditoidea</taxon>
        <taxon>Rhabditidae</taxon>
        <taxon>Mesorhabditinae</taxon>
        <taxon>Mesorhabditis</taxon>
    </lineage>
</organism>
<keyword evidence="4" id="KW-1185">Reference proteome</keyword>
<dbReference type="Proteomes" id="UP001177023">
    <property type="component" value="Unassembled WGS sequence"/>
</dbReference>
<feature type="compositionally biased region" description="Basic residues" evidence="1">
    <location>
        <begin position="44"/>
        <end position="57"/>
    </location>
</feature>
<keyword evidence="2" id="KW-0812">Transmembrane</keyword>
<protein>
    <submittedName>
        <fullName evidence="3">Uncharacterized protein</fullName>
    </submittedName>
</protein>
<feature type="compositionally biased region" description="Low complexity" evidence="1">
    <location>
        <begin position="101"/>
        <end position="111"/>
    </location>
</feature>
<feature type="compositionally biased region" description="Basic and acidic residues" evidence="1">
    <location>
        <begin position="28"/>
        <end position="40"/>
    </location>
</feature>
<feature type="transmembrane region" description="Helical" evidence="2">
    <location>
        <begin position="205"/>
        <end position="231"/>
    </location>
</feature>
<name>A0AA36D2E4_9BILA</name>
<proteinExistence type="predicted"/>